<protein>
    <submittedName>
        <fullName evidence="2">Coil containing protein</fullName>
    </submittedName>
</protein>
<organism evidence="2 3">
    <name type="scientific">Vibrio phage 1.204.O._10N.222.46.F12</name>
    <dbReference type="NCBI Taxonomy" id="1881263"/>
    <lineage>
        <taxon>Viruses</taxon>
        <taxon>Duplodnaviria</taxon>
        <taxon>Heunggongvirae</taxon>
        <taxon>Uroviricota</taxon>
        <taxon>Caudoviricetes</taxon>
        <taxon>Autographivirales</taxon>
        <taxon>Cyclitvirus</taxon>
        <taxon>Cyclitvirus cyclit</taxon>
    </lineage>
</organism>
<sequence>MAFGFDLTDVGDLLSDVGSSIYETGTDLLSDVSLADAAAIGAVGASVYFQNESLKQQEQAMQDARDAAEASLSSDPLSLSSADAVTIDIGESDIVTAEDYADSESEKASNVGKVRKSIKSATPKSTRTTLTVPQKTGVQL</sequence>
<keyword evidence="3" id="KW-1185">Reference proteome</keyword>
<dbReference type="Proteomes" id="UP000269294">
    <property type="component" value="Segment"/>
</dbReference>
<evidence type="ECO:0000256" key="1">
    <source>
        <dbReference type="SAM" id="MobiDB-lite"/>
    </source>
</evidence>
<name>A0A2I7RNL9_9CAUD</name>
<reference evidence="2 3" key="1">
    <citation type="submission" date="2017-11" db="EMBL/GenBank/DDBJ databases">
        <title>A major lineage of nontailed dsDNA viruses as unrecognized killers of marine bacteria.</title>
        <authorList>
            <person name="Kauffman K.M."/>
            <person name="Hussain F.A."/>
            <person name="Yang J."/>
            <person name="Arevalo P."/>
            <person name="Brown J.M."/>
            <person name="Chang W.K."/>
            <person name="VanInsberghe D."/>
            <person name="Elsherbini J."/>
            <person name="Cutler M.B."/>
            <person name="Kelly L."/>
            <person name="Polz M.F."/>
        </authorList>
    </citation>
    <scope>NUCLEOTIDE SEQUENCE [LARGE SCALE GENOMIC DNA]</scope>
</reference>
<proteinExistence type="predicted"/>
<gene>
    <name evidence="2" type="ORF">NVP1204O_18</name>
</gene>
<feature type="region of interest" description="Disordered" evidence="1">
    <location>
        <begin position="99"/>
        <end position="140"/>
    </location>
</feature>
<evidence type="ECO:0000313" key="2">
    <source>
        <dbReference type="EMBL" id="AUR95238.1"/>
    </source>
</evidence>
<feature type="compositionally biased region" description="Polar residues" evidence="1">
    <location>
        <begin position="119"/>
        <end position="140"/>
    </location>
</feature>
<evidence type="ECO:0000313" key="3">
    <source>
        <dbReference type="Proteomes" id="UP000269294"/>
    </source>
</evidence>
<dbReference type="EMBL" id="MG592574">
    <property type="protein sequence ID" value="AUR95238.1"/>
    <property type="molecule type" value="Genomic_DNA"/>
</dbReference>
<accession>A0A2I7RNL9</accession>